<keyword evidence="1" id="KW-0472">Membrane</keyword>
<name>A0ABX2R8R3_9THEO</name>
<comment type="caution">
    <text evidence="2">The sequence shown here is derived from an EMBL/GenBank/DDBJ whole genome shotgun (WGS) entry which is preliminary data.</text>
</comment>
<evidence type="ECO:0000313" key="3">
    <source>
        <dbReference type="Proteomes" id="UP000604066"/>
    </source>
</evidence>
<proteinExistence type="predicted"/>
<gene>
    <name evidence="2" type="ORF">HDG70_000194</name>
</gene>
<keyword evidence="1" id="KW-0812">Transmembrane</keyword>
<accession>A0ABX2R8R3</accession>
<protein>
    <submittedName>
        <fullName evidence="2">Sec-independent protein translocase protein TatA</fullName>
    </submittedName>
</protein>
<evidence type="ECO:0000313" key="2">
    <source>
        <dbReference type="EMBL" id="NYE56488.1"/>
    </source>
</evidence>
<keyword evidence="1" id="KW-1133">Transmembrane helix</keyword>
<reference evidence="2 3" key="1">
    <citation type="submission" date="2020-07" db="EMBL/GenBank/DDBJ databases">
        <title>Genomic Encyclopedia of Type Strains, Phase III (KMG-III): the genomes of soil and plant-associated and newly described type strains.</title>
        <authorList>
            <person name="Whitman W."/>
        </authorList>
    </citation>
    <scope>NUCLEOTIDE SEQUENCE [LARGE SCALE GENOMIC DNA]</scope>
    <source>
        <strain evidence="2 3">DSM 11255</strain>
    </source>
</reference>
<dbReference type="Proteomes" id="UP000604066">
    <property type="component" value="Unassembled WGS sequence"/>
</dbReference>
<dbReference type="EMBL" id="JACCBS010000001">
    <property type="protein sequence ID" value="NYE56488.1"/>
    <property type="molecule type" value="Genomic_DNA"/>
</dbReference>
<feature type="transmembrane region" description="Helical" evidence="1">
    <location>
        <begin position="6"/>
        <end position="28"/>
    </location>
</feature>
<sequence length="30" mass="3294">MSIGMNELFIILVILLIIGAALIVVKIVKR</sequence>
<evidence type="ECO:0000256" key="1">
    <source>
        <dbReference type="SAM" id="Phobius"/>
    </source>
</evidence>
<organism evidence="2 3">
    <name type="scientific">Carboxydothermus ferrireducens DSM 11255</name>
    <dbReference type="NCBI Taxonomy" id="1119529"/>
    <lineage>
        <taxon>Bacteria</taxon>
        <taxon>Bacillati</taxon>
        <taxon>Bacillota</taxon>
        <taxon>Clostridia</taxon>
        <taxon>Thermoanaerobacterales</taxon>
        <taxon>Thermoanaerobacteraceae</taxon>
        <taxon>Carboxydothermus</taxon>
    </lineage>
</organism>
<keyword evidence="3" id="KW-1185">Reference proteome</keyword>